<dbReference type="Ensembl" id="ENSPLOT00000026411.1">
    <property type="protein sequence ID" value="ENSPLOP00000023914.1"/>
    <property type="gene ID" value="ENSPLOG00000017532.1"/>
</dbReference>
<dbReference type="Proteomes" id="UP000694399">
    <property type="component" value="Unassembled WGS sequence"/>
</dbReference>
<dbReference type="AlphaFoldDB" id="A0A8C8XZ38"/>
<reference evidence="1" key="2">
    <citation type="submission" date="2025-09" db="UniProtKB">
        <authorList>
            <consortium name="Ensembl"/>
        </authorList>
    </citation>
    <scope>IDENTIFICATION</scope>
</reference>
<accession>A0A8C8XZ38</accession>
<evidence type="ECO:0000313" key="1">
    <source>
        <dbReference type="Ensembl" id="ENSPLOP00000023914.1"/>
    </source>
</evidence>
<evidence type="ECO:0000313" key="2">
    <source>
        <dbReference type="Proteomes" id="UP000694399"/>
    </source>
</evidence>
<protein>
    <submittedName>
        <fullName evidence="1">Uncharacterized protein</fullName>
    </submittedName>
</protein>
<name>A0A8C8XZ38_PANLE</name>
<organism evidence="1 2">
    <name type="scientific">Panthera leo</name>
    <name type="common">Lion</name>
    <dbReference type="NCBI Taxonomy" id="9689"/>
    <lineage>
        <taxon>Eukaryota</taxon>
        <taxon>Metazoa</taxon>
        <taxon>Chordata</taxon>
        <taxon>Craniata</taxon>
        <taxon>Vertebrata</taxon>
        <taxon>Euteleostomi</taxon>
        <taxon>Mammalia</taxon>
        <taxon>Eutheria</taxon>
        <taxon>Laurasiatheria</taxon>
        <taxon>Carnivora</taxon>
        <taxon>Feliformia</taxon>
        <taxon>Felidae</taxon>
        <taxon>Pantherinae</taxon>
        <taxon>Panthera</taxon>
    </lineage>
</organism>
<sequence>MVDDSTPERVAIKPFYDMIYGKIPQRGYPAQRIVLFIYFERERANVGLELSLSMTFPRRHQHGFW</sequence>
<keyword evidence="2" id="KW-1185">Reference proteome</keyword>
<proteinExistence type="predicted"/>
<reference evidence="1" key="1">
    <citation type="submission" date="2025-08" db="UniProtKB">
        <authorList>
            <consortium name="Ensembl"/>
        </authorList>
    </citation>
    <scope>IDENTIFICATION</scope>
</reference>